<keyword evidence="3" id="KW-1185">Reference proteome</keyword>
<accession>A0ABQ2PFQ8</accession>
<gene>
    <name evidence="2" type="ORF">GCM10010971_02280</name>
</gene>
<comment type="caution">
    <text evidence="2">The sequence shown here is derived from an EMBL/GenBank/DDBJ whole genome shotgun (WGS) entry which is preliminary data.</text>
</comment>
<organism evidence="2 3">
    <name type="scientific">Silvimonas amylolytica</name>
    <dbReference type="NCBI Taxonomy" id="449663"/>
    <lineage>
        <taxon>Bacteria</taxon>
        <taxon>Pseudomonadati</taxon>
        <taxon>Pseudomonadota</taxon>
        <taxon>Betaproteobacteria</taxon>
        <taxon>Neisseriales</taxon>
        <taxon>Chitinibacteraceae</taxon>
        <taxon>Silvimonas</taxon>
    </lineage>
</organism>
<name>A0ABQ2PFQ8_9NEIS</name>
<protein>
    <recommendedName>
        <fullName evidence="4">Glyoxalase</fullName>
    </recommendedName>
</protein>
<sequence length="308" mass="32752">MRFIVRLSFSVGPDHASLCFFAVLLAAGLIAAPVQGADVGVGPQYDTTHVYVDVADVDAFAKSFLATFGGQSTRQVVATVTPTASSTTSQLLQTPVGTVSLFGFKTPVPWPFGTERNGYLVTDMDAAVTQARAAGAHVLVAPFPDPIGRDAVIQWPGGVNLQLYWHTSKPDYAAFQSVPENRVYISPDAVDAYVAAFLKFSHGKLVADDPRAPGIEVGQPQGTYRRVRIESLFGRTALLATDGHLPWPYGRDNTGYEVADLTATLARAQAAGVKVLVAPFASQNRVAAMVEFPGGYIAEIHSVAATLQ</sequence>
<keyword evidence="1" id="KW-0732">Signal</keyword>
<feature type="chain" id="PRO_5045041588" description="Glyoxalase" evidence="1">
    <location>
        <begin position="37"/>
        <end position="308"/>
    </location>
</feature>
<evidence type="ECO:0000256" key="1">
    <source>
        <dbReference type="SAM" id="SignalP"/>
    </source>
</evidence>
<evidence type="ECO:0000313" key="3">
    <source>
        <dbReference type="Proteomes" id="UP000621859"/>
    </source>
</evidence>
<dbReference type="SUPFAM" id="SSF54593">
    <property type="entry name" value="Glyoxalase/Bleomycin resistance protein/Dihydroxybiphenyl dioxygenase"/>
    <property type="match status" value="2"/>
</dbReference>
<dbReference type="InterPro" id="IPR029068">
    <property type="entry name" value="Glyas_Bleomycin-R_OHBP_Dase"/>
</dbReference>
<dbReference type="Proteomes" id="UP000621859">
    <property type="component" value="Unassembled WGS sequence"/>
</dbReference>
<dbReference type="EMBL" id="BMLY01000001">
    <property type="protein sequence ID" value="GGP24409.1"/>
    <property type="molecule type" value="Genomic_DNA"/>
</dbReference>
<proteinExistence type="predicted"/>
<evidence type="ECO:0008006" key="4">
    <source>
        <dbReference type="Google" id="ProtNLM"/>
    </source>
</evidence>
<evidence type="ECO:0000313" key="2">
    <source>
        <dbReference type="EMBL" id="GGP24409.1"/>
    </source>
</evidence>
<feature type="signal peptide" evidence="1">
    <location>
        <begin position="1"/>
        <end position="36"/>
    </location>
</feature>
<reference evidence="3" key="1">
    <citation type="journal article" date="2019" name="Int. J. Syst. Evol. Microbiol.">
        <title>The Global Catalogue of Microorganisms (GCM) 10K type strain sequencing project: providing services to taxonomists for standard genome sequencing and annotation.</title>
        <authorList>
            <consortium name="The Broad Institute Genomics Platform"/>
            <consortium name="The Broad Institute Genome Sequencing Center for Infectious Disease"/>
            <person name="Wu L."/>
            <person name="Ma J."/>
        </authorList>
    </citation>
    <scope>NUCLEOTIDE SEQUENCE [LARGE SCALE GENOMIC DNA]</scope>
    <source>
        <strain evidence="3">CGMCC 1.8860</strain>
    </source>
</reference>